<dbReference type="GO" id="GO:0034451">
    <property type="term" value="C:centriolar satellite"/>
    <property type="evidence" value="ECO:0007669"/>
    <property type="project" value="TreeGrafter"/>
</dbReference>
<keyword evidence="4" id="KW-1185">Reference proteome</keyword>
<feature type="region of interest" description="Disordered" evidence="2">
    <location>
        <begin position="426"/>
        <end position="456"/>
    </location>
</feature>
<gene>
    <name evidence="3" type="ORF">NEZAVI_LOCUS14120</name>
</gene>
<dbReference type="AlphaFoldDB" id="A0A9P0MT14"/>
<dbReference type="GO" id="GO:1905515">
    <property type="term" value="P:non-motile cilium assembly"/>
    <property type="evidence" value="ECO:0007669"/>
    <property type="project" value="TreeGrafter"/>
</dbReference>
<dbReference type="OrthoDB" id="10070368at2759"/>
<evidence type="ECO:0000313" key="3">
    <source>
        <dbReference type="EMBL" id="CAH1406103.1"/>
    </source>
</evidence>
<organism evidence="3 4">
    <name type="scientific">Nezara viridula</name>
    <name type="common">Southern green stink bug</name>
    <name type="synonym">Cimex viridulus</name>
    <dbReference type="NCBI Taxonomy" id="85310"/>
    <lineage>
        <taxon>Eukaryota</taxon>
        <taxon>Metazoa</taxon>
        <taxon>Ecdysozoa</taxon>
        <taxon>Arthropoda</taxon>
        <taxon>Hexapoda</taxon>
        <taxon>Insecta</taxon>
        <taxon>Pterygota</taxon>
        <taxon>Neoptera</taxon>
        <taxon>Paraneoptera</taxon>
        <taxon>Hemiptera</taxon>
        <taxon>Heteroptera</taxon>
        <taxon>Panheteroptera</taxon>
        <taxon>Pentatomomorpha</taxon>
        <taxon>Pentatomoidea</taxon>
        <taxon>Pentatomidae</taxon>
        <taxon>Pentatominae</taxon>
        <taxon>Nezara</taxon>
    </lineage>
</organism>
<dbReference type="InterPro" id="IPR038929">
    <property type="entry name" value="CCDC13"/>
</dbReference>
<proteinExistence type="predicted"/>
<evidence type="ECO:0000256" key="2">
    <source>
        <dbReference type="SAM" id="MobiDB-lite"/>
    </source>
</evidence>
<accession>A0A9P0MT14</accession>
<feature type="region of interest" description="Disordered" evidence="2">
    <location>
        <begin position="18"/>
        <end position="44"/>
    </location>
</feature>
<evidence type="ECO:0000256" key="1">
    <source>
        <dbReference type="SAM" id="Coils"/>
    </source>
</evidence>
<protein>
    <recommendedName>
        <fullName evidence="5">Coiled-coil domain-containing protein 13</fullName>
    </recommendedName>
</protein>
<feature type="coiled-coil region" evidence="1">
    <location>
        <begin position="137"/>
        <end position="206"/>
    </location>
</feature>
<keyword evidence="1" id="KW-0175">Coiled coil</keyword>
<name>A0A9P0MT14_NEZVI</name>
<dbReference type="Proteomes" id="UP001152798">
    <property type="component" value="Chromosome 6"/>
</dbReference>
<feature type="coiled-coil region" evidence="1">
    <location>
        <begin position="287"/>
        <end position="321"/>
    </location>
</feature>
<dbReference type="GO" id="GO:0031122">
    <property type="term" value="P:cytoplasmic microtubule organization"/>
    <property type="evidence" value="ECO:0007669"/>
    <property type="project" value="TreeGrafter"/>
</dbReference>
<reference evidence="3" key="1">
    <citation type="submission" date="2022-01" db="EMBL/GenBank/DDBJ databases">
        <authorList>
            <person name="King R."/>
        </authorList>
    </citation>
    <scope>NUCLEOTIDE SEQUENCE</scope>
</reference>
<feature type="coiled-coil region" evidence="1">
    <location>
        <begin position="372"/>
        <end position="420"/>
    </location>
</feature>
<dbReference type="PANTHER" id="PTHR31935:SF1">
    <property type="entry name" value="COILED-COIL DOMAIN-CONTAINING PROTEIN 13"/>
    <property type="match status" value="1"/>
</dbReference>
<dbReference type="PANTHER" id="PTHR31935">
    <property type="entry name" value="COILED-COIL DOMAIN-CONTAINING PROTEIN 13"/>
    <property type="match status" value="1"/>
</dbReference>
<dbReference type="EMBL" id="OV725082">
    <property type="protein sequence ID" value="CAH1406103.1"/>
    <property type="molecule type" value="Genomic_DNA"/>
</dbReference>
<feature type="region of interest" description="Disordered" evidence="2">
    <location>
        <begin position="74"/>
        <end position="105"/>
    </location>
</feature>
<sequence>MSLLKKLSDKLDAILNEEEVKDETQQNHSETTNVRQKKQKKPKQNFVIDDWEDMDEEDDTPFLSVGKNIKMKSADPFFPNDVTAPEGPTRKSRIKSKRLKEEDNNGNKLEEVNINSNALPPVLKGLENSEGFVEAKMVELSKKIRELNAQLSCTQNKLKIAESRVVSQESIQKESIEPKEISEDKVAKLELEFKDLNDKYQVCNTKLCEARNQIQQHKHEIKLLNKALASEVGDNFSIHNVTSEGWRGRAQQICSLQQKVSELSEKLSLTSIPSIEKSVSAVQSFEKSQDKERIASLSKELEELKVQLSETKSKGDQARARVNVLSADISVLRTKYETLVSKNDEDNKLINTLTNKLAHISQKNHEKELHLVRAHDDQLAALNTELKQEKVKTDQLQKIVTERDARIKKIEEKLQACQQQECQLNPQNKNDGVVSRPQTSGLGSERPSTQQSLNNCSSYSQSIEVERLRLMELITVLNKRLDEERKTLDKVQDQLRVEKQKSAKLESKVNKMELERVGRNYRRPSARPDSLSKFELENMKDHCALLKEKCLALESRLERLRHEKEEDARIFVRMVEEARAALRDQIRKCNSYSASS</sequence>
<evidence type="ECO:0000313" key="4">
    <source>
        <dbReference type="Proteomes" id="UP001152798"/>
    </source>
</evidence>
<evidence type="ECO:0008006" key="5">
    <source>
        <dbReference type="Google" id="ProtNLM"/>
    </source>
</evidence>
<feature type="coiled-coil region" evidence="1">
    <location>
        <begin position="474"/>
        <end position="563"/>
    </location>
</feature>